<protein>
    <recommendedName>
        <fullName evidence="1">Zinc finger CHC2-type domain-containing protein</fullName>
    </recommendedName>
</protein>
<dbReference type="GO" id="GO:0003899">
    <property type="term" value="F:DNA-directed RNA polymerase activity"/>
    <property type="evidence" value="ECO:0007669"/>
    <property type="project" value="InterPro"/>
</dbReference>
<dbReference type="AlphaFoldDB" id="A0A240UEG6"/>
<dbReference type="GO" id="GO:0003677">
    <property type="term" value="F:DNA binding"/>
    <property type="evidence" value="ECO:0007669"/>
    <property type="project" value="InterPro"/>
</dbReference>
<name>A0A240UEG6_9BURK</name>
<dbReference type="SUPFAM" id="SSF57783">
    <property type="entry name" value="Zinc beta-ribbon"/>
    <property type="match status" value="1"/>
</dbReference>
<evidence type="ECO:0000259" key="1">
    <source>
        <dbReference type="Pfam" id="PF01807"/>
    </source>
</evidence>
<accession>A0A240UEG6</accession>
<organism evidence="2 3">
    <name type="scientific">Acidovorax carolinensis</name>
    <dbReference type="NCBI Taxonomy" id="553814"/>
    <lineage>
        <taxon>Bacteria</taxon>
        <taxon>Pseudomonadati</taxon>
        <taxon>Pseudomonadota</taxon>
        <taxon>Betaproteobacteria</taxon>
        <taxon>Burkholderiales</taxon>
        <taxon>Comamonadaceae</taxon>
        <taxon>Acidovorax</taxon>
    </lineage>
</organism>
<keyword evidence="3" id="KW-1185">Reference proteome</keyword>
<feature type="domain" description="Zinc finger CHC2-type" evidence="1">
    <location>
        <begin position="21"/>
        <end position="83"/>
    </location>
</feature>
<dbReference type="KEGG" id="acip:CBP36_11985"/>
<dbReference type="Gene3D" id="3.90.580.10">
    <property type="entry name" value="Zinc finger, CHC2-type domain"/>
    <property type="match status" value="1"/>
</dbReference>
<reference evidence="2" key="1">
    <citation type="submission" date="2017-05" db="EMBL/GenBank/DDBJ databases">
        <title>Polyphasic characterization of four soil-derived phenanthrene-degrading Acidovorax strains and proposal of Acidovorax phenanthrenivorans sp. nov.</title>
        <authorList>
            <person name="Singleton D."/>
            <person name="Lee J."/>
            <person name="Dickey A.N."/>
            <person name="Stroud A."/>
            <person name="Scholl E.H."/>
            <person name="Wright F.A."/>
            <person name="Aitken M.D."/>
        </authorList>
    </citation>
    <scope>NUCLEOTIDE SEQUENCE</scope>
    <source>
        <strain evidence="2">P4</strain>
    </source>
</reference>
<evidence type="ECO:0000313" key="3">
    <source>
        <dbReference type="Proteomes" id="UP000194440"/>
    </source>
</evidence>
<dbReference type="OrthoDB" id="5639125at2"/>
<dbReference type="InterPro" id="IPR002694">
    <property type="entry name" value="Znf_CHC2"/>
</dbReference>
<dbReference type="GO" id="GO:0006260">
    <property type="term" value="P:DNA replication"/>
    <property type="evidence" value="ECO:0007669"/>
    <property type="project" value="InterPro"/>
</dbReference>
<dbReference type="EMBL" id="CP021366">
    <property type="protein sequence ID" value="ART59463.1"/>
    <property type="molecule type" value="Genomic_DNA"/>
</dbReference>
<dbReference type="GO" id="GO:0008270">
    <property type="term" value="F:zinc ion binding"/>
    <property type="evidence" value="ECO:0007669"/>
    <property type="project" value="InterPro"/>
</dbReference>
<dbReference type="Pfam" id="PF01807">
    <property type="entry name" value="Zn_ribbon_DnaG"/>
    <property type="match status" value="1"/>
</dbReference>
<proteinExistence type="predicted"/>
<evidence type="ECO:0000313" key="2">
    <source>
        <dbReference type="EMBL" id="ART59463.1"/>
    </source>
</evidence>
<sequence>MGFDRTLLPDPPAFYESTGLRLEGRGKWRTTACAFHDGSDSMRINLQTGAFVCMAGCGARGGDVLAYHMALTGMEFVEAAKALGAWRFDGNTAPARPTPLSPRAALEVLKFEAMVVAVAGCNVARGVTLSEPDRTRVLQAAGRINHVAGMFA</sequence>
<dbReference type="Proteomes" id="UP000194440">
    <property type="component" value="Chromosome"/>
</dbReference>
<dbReference type="RefSeq" id="WP_086927584.1">
    <property type="nucleotide sequence ID" value="NZ_CP021362.1"/>
</dbReference>
<dbReference type="InterPro" id="IPR036977">
    <property type="entry name" value="DNA_primase_Znf_CHC2"/>
</dbReference>
<dbReference type="KEGG" id="acis:CBP35_06935"/>
<gene>
    <name evidence="2" type="ORF">CBP36_11985</name>
</gene>